<dbReference type="Pfam" id="PF04961">
    <property type="entry name" value="FTCD_C"/>
    <property type="match status" value="1"/>
</dbReference>
<sequence length="520" mass="57402">IANAIRETEGVSLLDVDPGQSTNRTVYTFVGSPDAVVEGALNGARIAYKLIDMSKQKGEHPRLGALDVCPFIPVRGVDMDDCVQCSHKFAQKLSLELKVPVFLYGFAAKQDYRKTVPQIRAGEYEGLSQRITTPEWKPDYGPNEFIPRWGATMSGARKFLIAYNVNLISTKEQSHRIALNIREKGPNNDKSERLKGTQAMGWWLDEANIAQVTVNILDHEITPIHVVYEEVVKNAEQLKLPVTGSQIVGLVPLSAILKAAEYYIKRDNLFVLEEDQKVHLAINRLGLNSLGPFVPNQRIIEYMLTDTQSDALIKKSVKGFVESVAARTAAPGGGSVAANIGALGAALAAMVGKLSYGKKVLQHNDEAMRRLLPPLHSSINEMLASIDADTNAYEDYVSALKLPKTTPEEVVARDEAIKKGINGAISVPLNLARIVSKLWDVCKELAQIIIYASRSDLQVSVNCLKVGVLGAYYNVITNLSDIKDEDYKNKIWDEIESYKTLAEKSCEQVLKILDAREPQK</sequence>
<evidence type="ECO:0000256" key="14">
    <source>
        <dbReference type="ARBA" id="ARBA00023034"/>
    </source>
</evidence>
<dbReference type="SMART" id="SM01221">
    <property type="entry name" value="FTCD"/>
    <property type="match status" value="1"/>
</dbReference>
<dbReference type="Gene3D" id="3.30.990.10">
    <property type="entry name" value="Formiminotransferase, N-terminal subdomain"/>
    <property type="match status" value="1"/>
</dbReference>
<dbReference type="Gene3D" id="1.20.120.680">
    <property type="entry name" value="Formiminotetrahydrofolate cyclodeaminase monomer, up-and-down helical bundle"/>
    <property type="match status" value="1"/>
</dbReference>
<evidence type="ECO:0000256" key="6">
    <source>
        <dbReference type="ARBA" id="ARBA00010825"/>
    </source>
</evidence>
<accession>A0A7R9LJ17</accession>
<dbReference type="UniPathway" id="UPA00379">
    <property type="reaction ID" value="UER00555"/>
</dbReference>
<dbReference type="InterPro" id="IPR037070">
    <property type="entry name" value="Formiminotransferase_C_sf"/>
</dbReference>
<dbReference type="OrthoDB" id="48036at2759"/>
<dbReference type="InterPro" id="IPR004227">
    <property type="entry name" value="Formiminotransferase_cat"/>
</dbReference>
<dbReference type="GO" id="GO:0019556">
    <property type="term" value="P:L-histidine catabolic process to glutamate and formamide"/>
    <property type="evidence" value="ECO:0007669"/>
    <property type="project" value="UniProtKB-UniPathway"/>
</dbReference>
<dbReference type="EC" id="2.1.2.5" evidence="7"/>
<dbReference type="EC" id="4.3.1.4" evidence="8"/>
<dbReference type="NCBIfam" id="TIGR02024">
    <property type="entry name" value="FtcD"/>
    <property type="match status" value="1"/>
</dbReference>
<comment type="function">
    <text evidence="18">Folate-dependent enzyme, that displays both transferase and deaminase activity. Serves to channel one-carbon units from formiminoglutamate to the folate pool.</text>
</comment>
<dbReference type="InterPro" id="IPR036178">
    <property type="entry name" value="Formintransfe-cycloase-like_sf"/>
</dbReference>
<keyword evidence="24" id="KW-1185">Reference proteome</keyword>
<dbReference type="EMBL" id="CAJPIZ010027438">
    <property type="protein sequence ID" value="CAG2119248.1"/>
    <property type="molecule type" value="Genomic_DNA"/>
</dbReference>
<keyword evidence="17" id="KW-0511">Multifunctional enzyme</keyword>
<name>A0A7R9LJ17_9ACAR</name>
<comment type="pathway">
    <text evidence="4">Amino-acid degradation; L-histidine degradation into L-glutamate; L-glutamate from N-formimidoyl-L-glutamate (transferase route): step 1/1.</text>
</comment>
<evidence type="ECO:0000256" key="13">
    <source>
        <dbReference type="ARBA" id="ARBA00022954"/>
    </source>
</evidence>
<dbReference type="GO" id="GO:0005542">
    <property type="term" value="F:folic acid binding"/>
    <property type="evidence" value="ECO:0007669"/>
    <property type="project" value="UniProtKB-KW"/>
</dbReference>
<dbReference type="FunFam" id="3.30.990.10:FF:000001">
    <property type="entry name" value="Formimidoyltransferase cyclodeaminase"/>
    <property type="match status" value="1"/>
</dbReference>
<evidence type="ECO:0000313" key="24">
    <source>
        <dbReference type="Proteomes" id="UP000759131"/>
    </source>
</evidence>
<dbReference type="PANTHER" id="PTHR12234">
    <property type="entry name" value="FORMIMINOTRANSFERASE-CYCLODEAMINASE"/>
    <property type="match status" value="1"/>
</dbReference>
<feature type="domain" description="Formiminotransferase N-terminal subdomain" evidence="22">
    <location>
        <begin position="1"/>
        <end position="158"/>
    </location>
</feature>
<dbReference type="GO" id="GO:0030409">
    <property type="term" value="F:glutamate formimidoyltransferase activity"/>
    <property type="evidence" value="ECO:0007669"/>
    <property type="project" value="UniProtKB-EC"/>
</dbReference>
<evidence type="ECO:0000256" key="15">
    <source>
        <dbReference type="ARBA" id="ARBA00023212"/>
    </source>
</evidence>
<keyword evidence="11" id="KW-0808">Transferase</keyword>
<comment type="subcellular location">
    <subcellularLocation>
        <location evidence="2">Cytoplasm</location>
        <location evidence="2">Cytoskeleton</location>
        <location evidence="2">Microtubule organizing center</location>
        <location evidence="2">Centrosome</location>
        <location evidence="2">Centriole</location>
    </subcellularLocation>
    <subcellularLocation>
        <location evidence="3">Golgi apparatus</location>
    </subcellularLocation>
</comment>
<dbReference type="GO" id="GO:0030412">
    <property type="term" value="F:formimidoyltetrahydrofolate cyclodeaminase activity"/>
    <property type="evidence" value="ECO:0007669"/>
    <property type="project" value="UniProtKB-EC"/>
</dbReference>
<evidence type="ECO:0000256" key="18">
    <source>
        <dbReference type="ARBA" id="ARBA00025506"/>
    </source>
</evidence>
<evidence type="ECO:0000256" key="20">
    <source>
        <dbReference type="ARBA" id="ARBA00030029"/>
    </source>
</evidence>
<evidence type="ECO:0000256" key="11">
    <source>
        <dbReference type="ARBA" id="ARBA00022679"/>
    </source>
</evidence>
<dbReference type="PANTHER" id="PTHR12234:SF0">
    <property type="entry name" value="FORMIMIDOYLTRANSFERASE-CYCLODEAMINASE"/>
    <property type="match status" value="1"/>
</dbReference>
<evidence type="ECO:0000256" key="3">
    <source>
        <dbReference type="ARBA" id="ARBA00004555"/>
    </source>
</evidence>
<keyword evidence="13" id="KW-0290">Folate-binding</keyword>
<evidence type="ECO:0000256" key="9">
    <source>
        <dbReference type="ARBA" id="ARBA00017787"/>
    </source>
</evidence>
<evidence type="ECO:0000256" key="1">
    <source>
        <dbReference type="ARBA" id="ARBA00002680"/>
    </source>
</evidence>
<evidence type="ECO:0000256" key="4">
    <source>
        <dbReference type="ARBA" id="ARBA00005082"/>
    </source>
</evidence>
<evidence type="ECO:0000256" key="19">
    <source>
        <dbReference type="ARBA" id="ARBA00025915"/>
    </source>
</evidence>
<evidence type="ECO:0000259" key="21">
    <source>
        <dbReference type="SMART" id="SM01221"/>
    </source>
</evidence>
<dbReference type="InterPro" id="IPR007044">
    <property type="entry name" value="Cyclodeamin/CycHdrlase"/>
</dbReference>
<reference evidence="23" key="1">
    <citation type="submission" date="2020-11" db="EMBL/GenBank/DDBJ databases">
        <authorList>
            <person name="Tran Van P."/>
        </authorList>
    </citation>
    <scope>NUCLEOTIDE SEQUENCE</scope>
</reference>
<comment type="function">
    <text evidence="1">Binds and promotes bundling of vimentin filaments originating from the Golgi.</text>
</comment>
<evidence type="ECO:0000259" key="22">
    <source>
        <dbReference type="SMART" id="SM01222"/>
    </source>
</evidence>
<feature type="non-terminal residue" evidence="23">
    <location>
        <position position="1"/>
    </location>
</feature>
<keyword evidence="10" id="KW-0963">Cytoplasm</keyword>
<feature type="domain" description="Formiminotransferase C-terminal subdomain" evidence="21">
    <location>
        <begin position="159"/>
        <end position="303"/>
    </location>
</feature>
<evidence type="ECO:0000313" key="23">
    <source>
        <dbReference type="EMBL" id="CAD7642546.1"/>
    </source>
</evidence>
<dbReference type="InterPro" id="IPR022384">
    <property type="entry name" value="FormiminoTrfase_cat_dom_sf"/>
</dbReference>
<keyword evidence="15" id="KW-0206">Cytoskeleton</keyword>
<evidence type="ECO:0000256" key="5">
    <source>
        <dbReference type="ARBA" id="ARBA00008297"/>
    </source>
</evidence>
<dbReference type="InterPro" id="IPR051623">
    <property type="entry name" value="FTCD"/>
</dbReference>
<dbReference type="EMBL" id="OC882013">
    <property type="protein sequence ID" value="CAD7642546.1"/>
    <property type="molecule type" value="Genomic_DNA"/>
</dbReference>
<dbReference type="GO" id="GO:0019557">
    <property type="term" value="P:L-histidine catabolic process to glutamate and formate"/>
    <property type="evidence" value="ECO:0007669"/>
    <property type="project" value="UniProtKB-UniPathway"/>
</dbReference>
<dbReference type="Proteomes" id="UP000759131">
    <property type="component" value="Unassembled WGS sequence"/>
</dbReference>
<evidence type="ECO:0000256" key="7">
    <source>
        <dbReference type="ARBA" id="ARBA00012252"/>
    </source>
</evidence>
<dbReference type="SUPFAM" id="SSF101262">
    <property type="entry name" value="Methenyltetrahydrofolate cyclohydrolase-like"/>
    <property type="match status" value="1"/>
</dbReference>
<dbReference type="AlphaFoldDB" id="A0A7R9LJ17"/>
<dbReference type="GO" id="GO:0005794">
    <property type="term" value="C:Golgi apparatus"/>
    <property type="evidence" value="ECO:0007669"/>
    <property type="project" value="UniProtKB-SubCell"/>
</dbReference>
<evidence type="ECO:0000256" key="2">
    <source>
        <dbReference type="ARBA" id="ARBA00004114"/>
    </source>
</evidence>
<dbReference type="InterPro" id="IPR037064">
    <property type="entry name" value="Formiminotransferase_N_sf"/>
</dbReference>
<evidence type="ECO:0000256" key="12">
    <source>
        <dbReference type="ARBA" id="ARBA00022808"/>
    </source>
</evidence>
<dbReference type="FunFam" id="1.20.120.680:FF:000001">
    <property type="entry name" value="Formimidoyltransferase cyclodeaminase"/>
    <property type="match status" value="1"/>
</dbReference>
<evidence type="ECO:0000256" key="10">
    <source>
        <dbReference type="ARBA" id="ARBA00022490"/>
    </source>
</evidence>
<evidence type="ECO:0000256" key="17">
    <source>
        <dbReference type="ARBA" id="ARBA00023268"/>
    </source>
</evidence>
<comment type="similarity">
    <text evidence="6">In the C-terminal section; belongs to the cyclodeaminase/cyclohydrolase family.</text>
</comment>
<dbReference type="InterPro" id="IPR012886">
    <property type="entry name" value="Formiminotransferase_N"/>
</dbReference>
<dbReference type="Gene3D" id="3.30.70.670">
    <property type="entry name" value="Formiminotransferase, C-terminal subdomain"/>
    <property type="match status" value="1"/>
</dbReference>
<dbReference type="Pfam" id="PF02971">
    <property type="entry name" value="FTCD"/>
    <property type="match status" value="1"/>
</dbReference>
<protein>
    <recommendedName>
        <fullName evidence="9">Formimidoyltransferase-cyclodeaminase</fullName>
        <ecNumber evidence="7">2.1.2.5</ecNumber>
        <ecNumber evidence="8">4.3.1.4</ecNumber>
    </recommendedName>
    <alternativeName>
        <fullName evidence="20">Formiminotransferase-cyclodeaminase</fullName>
    </alternativeName>
</protein>
<dbReference type="SUPFAM" id="SSF55116">
    <property type="entry name" value="Formiminotransferase domain of formiminotransferase-cyclodeaminase"/>
    <property type="match status" value="2"/>
</dbReference>
<dbReference type="SMART" id="SM01222">
    <property type="entry name" value="FTCD_N"/>
    <property type="match status" value="1"/>
</dbReference>
<comment type="subunit">
    <text evidence="19">Homooctamer, including four polyglutamate binding sites. The subunits are arranged as a tetramer of dimers, and form a planar ring-shaped structure.</text>
</comment>
<dbReference type="GO" id="GO:0005814">
    <property type="term" value="C:centriole"/>
    <property type="evidence" value="ECO:0007669"/>
    <property type="project" value="UniProtKB-SubCell"/>
</dbReference>
<proteinExistence type="inferred from homology"/>
<evidence type="ECO:0000256" key="16">
    <source>
        <dbReference type="ARBA" id="ARBA00023239"/>
    </source>
</evidence>
<keyword evidence="14" id="KW-0333">Golgi apparatus</keyword>
<dbReference type="InterPro" id="IPR013802">
    <property type="entry name" value="Formiminotransferase_C"/>
</dbReference>
<keyword evidence="16" id="KW-0456">Lyase</keyword>
<keyword evidence="12" id="KW-0369">Histidine metabolism</keyword>
<gene>
    <name evidence="23" type="ORF">OSB1V03_LOCUS19197</name>
</gene>
<comment type="similarity">
    <text evidence="5">In the N-terminal section; belongs to the formiminotransferase family.</text>
</comment>
<dbReference type="Pfam" id="PF07837">
    <property type="entry name" value="FTCD_N"/>
    <property type="match status" value="1"/>
</dbReference>
<evidence type="ECO:0000256" key="8">
    <source>
        <dbReference type="ARBA" id="ARBA00012998"/>
    </source>
</evidence>
<organism evidence="23">
    <name type="scientific">Medioppia subpectinata</name>
    <dbReference type="NCBI Taxonomy" id="1979941"/>
    <lineage>
        <taxon>Eukaryota</taxon>
        <taxon>Metazoa</taxon>
        <taxon>Ecdysozoa</taxon>
        <taxon>Arthropoda</taxon>
        <taxon>Chelicerata</taxon>
        <taxon>Arachnida</taxon>
        <taxon>Acari</taxon>
        <taxon>Acariformes</taxon>
        <taxon>Sarcoptiformes</taxon>
        <taxon>Oribatida</taxon>
        <taxon>Brachypylina</taxon>
        <taxon>Oppioidea</taxon>
        <taxon>Oppiidae</taxon>
        <taxon>Medioppia</taxon>
    </lineage>
</organism>